<accession>A0A2S2NY46</accession>
<feature type="transmembrane region" description="Helical" evidence="8">
    <location>
        <begin position="174"/>
        <end position="193"/>
    </location>
</feature>
<feature type="transmembrane region" description="Helical" evidence="8">
    <location>
        <begin position="213"/>
        <end position="234"/>
    </location>
</feature>
<evidence type="ECO:0000256" key="3">
    <source>
        <dbReference type="ARBA" id="ARBA00022692"/>
    </source>
</evidence>
<sequence>MNGHTMLLFAIIAVQLYLTFDEVRSMWMDEDHAGASNSFHTVSTNAIGAISMLLTVAFGFRLRHVQHSLSRVERSLQTADNRNSECVGVVATGRWSIEYRTRAWLALAVVLFGYLKYGLLMEYGRKNATASAVVALLSTISIVGNYYVTLVFVDHVFFAKRVLYKLNVQIMDTVGSILASFLSGFSVSTARLAYLDICDVCTTLTRAFQTQLFINIVGNVFGVTFMMLSAFNTLMSDGANTIRITLYFLYESLIRTLQMYFIIDACHTTVEQANFINITFQKKMNDYNEVNVTKRKIQLFILEMLDHKIEFVIYGFICLDFEMFVSIMGTIATYFLILVQLGSSPDALVKPLNTTLPIANNTKLN</sequence>
<dbReference type="GO" id="GO:0030425">
    <property type="term" value="C:dendrite"/>
    <property type="evidence" value="ECO:0007669"/>
    <property type="project" value="TreeGrafter"/>
</dbReference>
<organism evidence="9">
    <name type="scientific">Schizaphis graminum</name>
    <name type="common">Green bug aphid</name>
    <dbReference type="NCBI Taxonomy" id="13262"/>
    <lineage>
        <taxon>Eukaryota</taxon>
        <taxon>Metazoa</taxon>
        <taxon>Ecdysozoa</taxon>
        <taxon>Arthropoda</taxon>
        <taxon>Hexapoda</taxon>
        <taxon>Insecta</taxon>
        <taxon>Pterygota</taxon>
        <taxon>Neoptera</taxon>
        <taxon>Paraneoptera</taxon>
        <taxon>Hemiptera</taxon>
        <taxon>Sternorrhyncha</taxon>
        <taxon>Aphidomorpha</taxon>
        <taxon>Aphidoidea</taxon>
        <taxon>Aphididae</taxon>
        <taxon>Aphidini</taxon>
        <taxon>Schizaphis</taxon>
    </lineage>
</organism>
<dbReference type="GO" id="GO:0007165">
    <property type="term" value="P:signal transduction"/>
    <property type="evidence" value="ECO:0007669"/>
    <property type="project" value="UniProtKB-KW"/>
</dbReference>
<feature type="transmembrane region" description="Helical" evidence="8">
    <location>
        <begin position="103"/>
        <end position="120"/>
    </location>
</feature>
<dbReference type="GO" id="GO:0043025">
    <property type="term" value="C:neuronal cell body"/>
    <property type="evidence" value="ECO:0007669"/>
    <property type="project" value="TreeGrafter"/>
</dbReference>
<evidence type="ECO:0000256" key="7">
    <source>
        <dbReference type="ARBA" id="ARBA00023224"/>
    </source>
</evidence>
<dbReference type="AlphaFoldDB" id="A0A2S2NY46"/>
<feature type="transmembrane region" description="Helical" evidence="8">
    <location>
        <begin position="132"/>
        <end position="153"/>
    </location>
</feature>
<evidence type="ECO:0000256" key="6">
    <source>
        <dbReference type="ARBA" id="ARBA00023170"/>
    </source>
</evidence>
<keyword evidence="7 8" id="KW-0807">Transducer</keyword>
<name>A0A2S2NY46_SCHGA</name>
<keyword evidence="5 8" id="KW-0472">Membrane</keyword>
<evidence type="ECO:0000256" key="8">
    <source>
        <dbReference type="RuleBase" id="RU363108"/>
    </source>
</evidence>
<reference evidence="9" key="1">
    <citation type="submission" date="2018-04" db="EMBL/GenBank/DDBJ databases">
        <title>Transcriptome of Schizaphis graminum biotype I.</title>
        <authorList>
            <person name="Scully E.D."/>
            <person name="Geib S.M."/>
            <person name="Palmer N.A."/>
            <person name="Koch K."/>
            <person name="Bradshaw J."/>
            <person name="Heng-Moss T."/>
            <person name="Sarath G."/>
        </authorList>
    </citation>
    <scope>NUCLEOTIDE SEQUENCE</scope>
</reference>
<keyword evidence="4 8" id="KW-1133">Transmembrane helix</keyword>
<feature type="transmembrane region" description="Helical" evidence="8">
    <location>
        <begin position="45"/>
        <end position="62"/>
    </location>
</feature>
<evidence type="ECO:0000256" key="5">
    <source>
        <dbReference type="ARBA" id="ARBA00023136"/>
    </source>
</evidence>
<comment type="similarity">
    <text evidence="8">Belongs to the insect chemoreceptor superfamily. Gustatory receptor (GR) family.</text>
</comment>
<keyword evidence="6 8" id="KW-0675">Receptor</keyword>
<comment type="subcellular location">
    <subcellularLocation>
        <location evidence="1 8">Cell membrane</location>
        <topology evidence="1 8">Multi-pass membrane protein</topology>
    </subcellularLocation>
</comment>
<protein>
    <recommendedName>
        <fullName evidence="8">Gustatory receptor</fullName>
    </recommendedName>
</protein>
<dbReference type="PANTHER" id="PTHR21143:SF121">
    <property type="entry name" value="GUSTATORY AND ODORANT RECEPTOR 21A"/>
    <property type="match status" value="1"/>
</dbReference>
<gene>
    <name evidence="9" type="ORF">g.117633</name>
</gene>
<evidence type="ECO:0000256" key="4">
    <source>
        <dbReference type="ARBA" id="ARBA00022989"/>
    </source>
</evidence>
<dbReference type="GO" id="GO:0005886">
    <property type="term" value="C:plasma membrane"/>
    <property type="evidence" value="ECO:0007669"/>
    <property type="project" value="UniProtKB-SubCell"/>
</dbReference>
<comment type="caution">
    <text evidence="8">Lacks conserved residue(s) required for the propagation of feature annotation.</text>
</comment>
<dbReference type="Pfam" id="PF08395">
    <property type="entry name" value="7tm_7"/>
    <property type="match status" value="1"/>
</dbReference>
<evidence type="ECO:0000256" key="2">
    <source>
        <dbReference type="ARBA" id="ARBA00022475"/>
    </source>
</evidence>
<dbReference type="GO" id="GO:0030424">
    <property type="term" value="C:axon"/>
    <property type="evidence" value="ECO:0007669"/>
    <property type="project" value="TreeGrafter"/>
</dbReference>
<evidence type="ECO:0000313" key="9">
    <source>
        <dbReference type="EMBL" id="MBY22139.1"/>
    </source>
</evidence>
<dbReference type="EMBL" id="GGMR01009520">
    <property type="protein sequence ID" value="MBY22139.1"/>
    <property type="molecule type" value="Transcribed_RNA"/>
</dbReference>
<keyword evidence="3 8" id="KW-0812">Transmembrane</keyword>
<comment type="function">
    <text evidence="8">Gustatory receptor which mediates acceptance or avoidance behavior, depending on its substrates.</text>
</comment>
<proteinExistence type="inferred from homology"/>
<feature type="transmembrane region" description="Helical" evidence="8">
    <location>
        <begin position="311"/>
        <end position="337"/>
    </location>
</feature>
<evidence type="ECO:0000256" key="1">
    <source>
        <dbReference type="ARBA" id="ARBA00004651"/>
    </source>
</evidence>
<dbReference type="PANTHER" id="PTHR21143">
    <property type="entry name" value="INVERTEBRATE GUSTATORY RECEPTOR"/>
    <property type="match status" value="1"/>
</dbReference>
<keyword evidence="2 8" id="KW-1003">Cell membrane</keyword>
<dbReference type="InterPro" id="IPR013604">
    <property type="entry name" value="7TM_chemorcpt"/>
</dbReference>
<dbReference type="GO" id="GO:0050909">
    <property type="term" value="P:sensory perception of taste"/>
    <property type="evidence" value="ECO:0007669"/>
    <property type="project" value="InterPro"/>
</dbReference>